<keyword evidence="5" id="KW-0732">Signal</keyword>
<dbReference type="SUPFAM" id="SSF50494">
    <property type="entry name" value="Trypsin-like serine proteases"/>
    <property type="match status" value="1"/>
</dbReference>
<dbReference type="Gene3D" id="2.40.10.10">
    <property type="entry name" value="Trypsin-like serine proteases"/>
    <property type="match status" value="2"/>
</dbReference>
<evidence type="ECO:0000256" key="5">
    <source>
        <dbReference type="SAM" id="SignalP"/>
    </source>
</evidence>
<keyword evidence="1 4" id="KW-0645">Protease</keyword>
<keyword evidence="9" id="KW-1185">Reference proteome</keyword>
<dbReference type="FunFam" id="2.40.10.10:FF:000002">
    <property type="entry name" value="Transmembrane protease serine"/>
    <property type="match status" value="1"/>
</dbReference>
<protein>
    <submittedName>
        <fullName evidence="8">Secreted trypsin-like serine protease</fullName>
    </submittedName>
</protein>
<keyword evidence="3" id="KW-1015">Disulfide bond</keyword>
<dbReference type="InterPro" id="IPR002884">
    <property type="entry name" value="P_dom"/>
</dbReference>
<dbReference type="SMART" id="SM00020">
    <property type="entry name" value="Tryp_SPc"/>
    <property type="match status" value="1"/>
</dbReference>
<dbReference type="InterPro" id="IPR009003">
    <property type="entry name" value="Peptidase_S1_PA"/>
</dbReference>
<dbReference type="InterPro" id="IPR001254">
    <property type="entry name" value="Trypsin_dom"/>
</dbReference>
<dbReference type="InterPro" id="IPR008979">
    <property type="entry name" value="Galactose-bd-like_sf"/>
</dbReference>
<proteinExistence type="predicted"/>
<dbReference type="Pfam" id="PF01483">
    <property type="entry name" value="P_proprotein"/>
    <property type="match status" value="1"/>
</dbReference>
<evidence type="ECO:0000259" key="6">
    <source>
        <dbReference type="PROSITE" id="PS50240"/>
    </source>
</evidence>
<dbReference type="AlphaFoldDB" id="A0A841FT50"/>
<dbReference type="PRINTS" id="PR00722">
    <property type="entry name" value="CHYMOTRYPSIN"/>
</dbReference>
<accession>A0A841FT50</accession>
<evidence type="ECO:0000313" key="9">
    <source>
        <dbReference type="Proteomes" id="UP000548476"/>
    </source>
</evidence>
<keyword evidence="2 4" id="KW-0378">Hydrolase</keyword>
<evidence type="ECO:0000259" key="7">
    <source>
        <dbReference type="PROSITE" id="PS51829"/>
    </source>
</evidence>
<name>A0A841FT50_9ACTN</name>
<feature type="chain" id="PRO_5032696019" evidence="5">
    <location>
        <begin position="32"/>
        <end position="382"/>
    </location>
</feature>
<dbReference type="PROSITE" id="PS00134">
    <property type="entry name" value="TRYPSIN_HIS"/>
    <property type="match status" value="1"/>
</dbReference>
<dbReference type="GO" id="GO:0004252">
    <property type="term" value="F:serine-type endopeptidase activity"/>
    <property type="evidence" value="ECO:0007669"/>
    <property type="project" value="InterPro"/>
</dbReference>
<dbReference type="Gene3D" id="2.60.120.260">
    <property type="entry name" value="Galactose-binding domain-like"/>
    <property type="match status" value="1"/>
</dbReference>
<sequence>MRKTLRTAMRLALVALTGVLAVGFASAPSQASDPGTNVVGGTRAAQGEFPWVVRLSMGCGGSLVHPQVVLTAAHCVNGTGNNTSIGVTAGVVDLQDPARITRQSTYVLQAPGYNGTGKDWALIKLNTPITNIPLLGMATTGANDNGTFDIMGWGAASEGGGQQRYLLKAQVPFISDASCRAAGGSYSGLVDAEEICAGLQQGGVDTCQGDSGGPMTKNVNGTPVQIGIVSWGEGCARPGKPGVYSQVSGMYNNIKSALDSLVGTPQPGCGKSATNAADVQIPDNTTVSSSVAISGCTVAPSSTSTVAVNIVHTYIGDLVVSLIAPDGSAYVLHNRTGGSADNINQTYTVNLAGEGANGTWKLQVRDAASADTGYINTWTLTV</sequence>
<comment type="caution">
    <text evidence="8">The sequence shown here is derived from an EMBL/GenBank/DDBJ whole genome shotgun (WGS) entry which is preliminary data.</text>
</comment>
<dbReference type="PANTHER" id="PTHR24252:SF7">
    <property type="entry name" value="HYALIN"/>
    <property type="match status" value="1"/>
</dbReference>
<feature type="domain" description="P/Homo B" evidence="7">
    <location>
        <begin position="263"/>
        <end position="382"/>
    </location>
</feature>
<reference evidence="8 9" key="1">
    <citation type="submission" date="2020-08" db="EMBL/GenBank/DDBJ databases">
        <title>Genomic Encyclopedia of Type Strains, Phase IV (KMG-IV): sequencing the most valuable type-strain genomes for metagenomic binning, comparative biology and taxonomic classification.</title>
        <authorList>
            <person name="Goeker M."/>
        </authorList>
    </citation>
    <scope>NUCLEOTIDE SEQUENCE [LARGE SCALE GENOMIC DNA]</scope>
    <source>
        <strain evidence="8 9">YIM 65646</strain>
    </source>
</reference>
<dbReference type="Proteomes" id="UP000548476">
    <property type="component" value="Unassembled WGS sequence"/>
</dbReference>
<dbReference type="GO" id="GO:0006508">
    <property type="term" value="P:proteolysis"/>
    <property type="evidence" value="ECO:0007669"/>
    <property type="project" value="UniProtKB-KW"/>
</dbReference>
<organism evidence="8 9">
    <name type="scientific">Phytomonospora endophytica</name>
    <dbReference type="NCBI Taxonomy" id="714109"/>
    <lineage>
        <taxon>Bacteria</taxon>
        <taxon>Bacillati</taxon>
        <taxon>Actinomycetota</taxon>
        <taxon>Actinomycetes</taxon>
        <taxon>Micromonosporales</taxon>
        <taxon>Micromonosporaceae</taxon>
        <taxon>Phytomonospora</taxon>
    </lineage>
</organism>
<gene>
    <name evidence="8" type="ORF">HNR73_007107</name>
</gene>
<dbReference type="PROSITE" id="PS50240">
    <property type="entry name" value="TRYPSIN_DOM"/>
    <property type="match status" value="1"/>
</dbReference>
<evidence type="ECO:0000256" key="1">
    <source>
        <dbReference type="ARBA" id="ARBA00022670"/>
    </source>
</evidence>
<dbReference type="PROSITE" id="PS00135">
    <property type="entry name" value="TRYPSIN_SER"/>
    <property type="match status" value="1"/>
</dbReference>
<dbReference type="PROSITE" id="PS51829">
    <property type="entry name" value="P_HOMO_B"/>
    <property type="match status" value="1"/>
</dbReference>
<feature type="signal peptide" evidence="5">
    <location>
        <begin position="1"/>
        <end position="31"/>
    </location>
</feature>
<dbReference type="PANTHER" id="PTHR24252">
    <property type="entry name" value="ACROSIN-RELATED"/>
    <property type="match status" value="1"/>
</dbReference>
<evidence type="ECO:0000256" key="2">
    <source>
        <dbReference type="ARBA" id="ARBA00022801"/>
    </source>
</evidence>
<feature type="domain" description="Peptidase S1" evidence="6">
    <location>
        <begin position="38"/>
        <end position="259"/>
    </location>
</feature>
<dbReference type="SUPFAM" id="SSF49785">
    <property type="entry name" value="Galactose-binding domain-like"/>
    <property type="match status" value="1"/>
</dbReference>
<evidence type="ECO:0000256" key="4">
    <source>
        <dbReference type="RuleBase" id="RU363034"/>
    </source>
</evidence>
<evidence type="ECO:0000256" key="3">
    <source>
        <dbReference type="ARBA" id="ARBA00023157"/>
    </source>
</evidence>
<keyword evidence="4" id="KW-0720">Serine protease</keyword>
<dbReference type="InterPro" id="IPR043504">
    <property type="entry name" value="Peptidase_S1_PA_chymotrypsin"/>
</dbReference>
<dbReference type="InterPro" id="IPR033116">
    <property type="entry name" value="TRYPSIN_SER"/>
</dbReference>
<dbReference type="InterPro" id="IPR018114">
    <property type="entry name" value="TRYPSIN_HIS"/>
</dbReference>
<evidence type="ECO:0000313" key="8">
    <source>
        <dbReference type="EMBL" id="MBB6039216.1"/>
    </source>
</evidence>
<dbReference type="RefSeq" id="WP_239122172.1">
    <property type="nucleotide sequence ID" value="NZ_BONT01000050.1"/>
</dbReference>
<dbReference type="Pfam" id="PF00089">
    <property type="entry name" value="Trypsin"/>
    <property type="match status" value="1"/>
</dbReference>
<dbReference type="EMBL" id="JACHGT010000020">
    <property type="protein sequence ID" value="MBB6039216.1"/>
    <property type="molecule type" value="Genomic_DNA"/>
</dbReference>
<dbReference type="CDD" id="cd00190">
    <property type="entry name" value="Tryp_SPc"/>
    <property type="match status" value="1"/>
</dbReference>
<dbReference type="InterPro" id="IPR001314">
    <property type="entry name" value="Peptidase_S1A"/>
</dbReference>